<dbReference type="GO" id="GO:0046872">
    <property type="term" value="F:metal ion binding"/>
    <property type="evidence" value="ECO:0007669"/>
    <property type="project" value="UniProtKB-KW"/>
</dbReference>
<dbReference type="PANTHER" id="PTHR11228">
    <property type="entry name" value="RADICAL SAM DOMAIN PROTEIN"/>
    <property type="match status" value="1"/>
</dbReference>
<dbReference type="PANTHER" id="PTHR11228:SF35">
    <property type="entry name" value="MOLYBDENUM COFACTOR BIOSYNTHESIS PROTEIN A-RELATED"/>
    <property type="match status" value="1"/>
</dbReference>
<dbReference type="EMBL" id="CP003321">
    <property type="protein sequence ID" value="AFL66273.1"/>
    <property type="molecule type" value="Genomic_DNA"/>
</dbReference>
<keyword evidence="3" id="KW-0408">Iron</keyword>
<sequence length="350" mass="39602">MLEAIGRFPGNRIIYRVPGSMPAYGYIAFGVIDRGTNVLQARPTTICPQNCVFCSVDAGIHSLNRWAEYIVDPELIVNGVRKATSVKGGGVEVLLDSMGDVLTYPWLTKLVSELKKVPGVSSVAIETHGLLLNKYIIDKLDEAGLDRVNLSIDVVDDEKAHLIYGTRYYDVKRVMELAEYIVRETNIDLHVTPLWLPGLNDEDVVSIIKWAIKIGAGKRWPPVTIQKYIRHKRGRKPRGVREVSWDRFWKWLNKVEEETGIRLHWSMNEWGMYYARRIQPPVRKGGKIIAEVAGRGLFRGEYIGVIEGKDYLVTIIPRGKNLKPAEKVLVEIVEDQDGLLIGRMLDTLPS</sequence>
<dbReference type="RefSeq" id="WP_014767174.1">
    <property type="nucleotide sequence ID" value="NC_018001.1"/>
</dbReference>
<dbReference type="SMART" id="SM00729">
    <property type="entry name" value="Elp3"/>
    <property type="match status" value="1"/>
</dbReference>
<keyword evidence="2" id="KW-0479">Metal-binding</keyword>
<feature type="domain" description="TRAM" evidence="5">
    <location>
        <begin position="281"/>
        <end position="346"/>
    </location>
</feature>
<dbReference type="InterPro" id="IPR007197">
    <property type="entry name" value="rSAM"/>
</dbReference>
<dbReference type="Gene3D" id="3.20.20.70">
    <property type="entry name" value="Aldolase class I"/>
    <property type="match status" value="1"/>
</dbReference>
<dbReference type="AlphaFoldDB" id="I3XQP9"/>
<dbReference type="HOGENOM" id="CLU_048071_0_0_2"/>
<dbReference type="Pfam" id="PF04055">
    <property type="entry name" value="Radical_SAM"/>
    <property type="match status" value="1"/>
</dbReference>
<proteinExistence type="predicted"/>
<dbReference type="InterPro" id="IPR050377">
    <property type="entry name" value="Radical_SAM_PqqE_MftC-like"/>
</dbReference>
<dbReference type="InterPro" id="IPR013785">
    <property type="entry name" value="Aldolase_TIM"/>
</dbReference>
<evidence type="ECO:0000259" key="5">
    <source>
        <dbReference type="PROSITE" id="PS50926"/>
    </source>
</evidence>
<dbReference type="SFLD" id="SFLDG01110">
    <property type="entry name" value="Uncharacterised_Radical_SAM_Su"/>
    <property type="match status" value="1"/>
</dbReference>
<dbReference type="InterPro" id="IPR058240">
    <property type="entry name" value="rSAM_sf"/>
</dbReference>
<dbReference type="GeneID" id="13062051"/>
<reference evidence="7 8" key="1">
    <citation type="journal article" date="2012" name="J. Bacteriol.">
        <title>Complete Genome Sequence of Desulfurococcus fermentans, a Hyperthermophilic Cellulolytic Crenarchaeon Isolated from a Freshwater Hot Spring in Kamchatka, Russia.</title>
        <authorList>
            <person name="Susanti D."/>
            <person name="Johnson E.F."/>
            <person name="Rodriguez J.R."/>
            <person name="Anderson I."/>
            <person name="Perevalova A.A."/>
            <person name="Kyrpides N."/>
            <person name="Lucas S."/>
            <person name="Han J."/>
            <person name="Lapidus A."/>
            <person name="Cheng J.F."/>
            <person name="Goodwin L."/>
            <person name="Pitluck S."/>
            <person name="Mavrommatis K."/>
            <person name="Peters L."/>
            <person name="Land M.L."/>
            <person name="Hauser L."/>
            <person name="Gopalan V."/>
            <person name="Chan P.P."/>
            <person name="Lowe T.M."/>
            <person name="Atomi H."/>
            <person name="Bonch-Osmolovskaya E.A."/>
            <person name="Woyke T."/>
            <person name="Mukhopadhyay B."/>
        </authorList>
    </citation>
    <scope>NUCLEOTIDE SEQUENCE [LARGE SCALE GENOMIC DNA]</scope>
    <source>
        <strain evidence="7 8">DSM 16532</strain>
    </source>
</reference>
<dbReference type="InterPro" id="IPR002792">
    <property type="entry name" value="TRAM_dom"/>
</dbReference>
<evidence type="ECO:0000256" key="2">
    <source>
        <dbReference type="ARBA" id="ARBA00022723"/>
    </source>
</evidence>
<dbReference type="SUPFAM" id="SSF102114">
    <property type="entry name" value="Radical SAM enzymes"/>
    <property type="match status" value="1"/>
</dbReference>
<evidence type="ECO:0000313" key="7">
    <source>
        <dbReference type="EMBL" id="AFL66273.1"/>
    </source>
</evidence>
<keyword evidence="1" id="KW-0949">S-adenosyl-L-methionine</keyword>
<accession>I3XQP9</accession>
<gene>
    <name evidence="7" type="ORF">Desfe_0363</name>
</gene>
<dbReference type="SFLD" id="SFLDS00029">
    <property type="entry name" value="Radical_SAM"/>
    <property type="match status" value="1"/>
</dbReference>
<evidence type="ECO:0000256" key="4">
    <source>
        <dbReference type="ARBA" id="ARBA00023014"/>
    </source>
</evidence>
<dbReference type="eggNOG" id="arCOG00951">
    <property type="taxonomic scope" value="Archaea"/>
</dbReference>
<dbReference type="Proteomes" id="UP000006175">
    <property type="component" value="Chromosome"/>
</dbReference>
<evidence type="ECO:0000313" key="8">
    <source>
        <dbReference type="Proteomes" id="UP000006175"/>
    </source>
</evidence>
<evidence type="ECO:0000256" key="1">
    <source>
        <dbReference type="ARBA" id="ARBA00022691"/>
    </source>
</evidence>
<dbReference type="PROSITE" id="PS50926">
    <property type="entry name" value="TRAM"/>
    <property type="match status" value="1"/>
</dbReference>
<evidence type="ECO:0000256" key="3">
    <source>
        <dbReference type="ARBA" id="ARBA00023004"/>
    </source>
</evidence>
<dbReference type="InterPro" id="IPR006638">
    <property type="entry name" value="Elp3/MiaA/NifB-like_rSAM"/>
</dbReference>
<keyword evidence="8" id="KW-1185">Reference proteome</keyword>
<dbReference type="KEGG" id="dfd:Desfe_0363"/>
<dbReference type="PROSITE" id="PS51918">
    <property type="entry name" value="RADICAL_SAM"/>
    <property type="match status" value="1"/>
</dbReference>
<protein>
    <submittedName>
        <fullName evidence="7">Radical SAM domain protein</fullName>
    </submittedName>
</protein>
<keyword evidence="4" id="KW-0411">Iron-sulfur</keyword>
<evidence type="ECO:0000259" key="6">
    <source>
        <dbReference type="PROSITE" id="PS51918"/>
    </source>
</evidence>
<name>I3XQP9_DESAM</name>
<dbReference type="CDD" id="cd01335">
    <property type="entry name" value="Radical_SAM"/>
    <property type="match status" value="1"/>
</dbReference>
<dbReference type="GO" id="GO:0051536">
    <property type="term" value="F:iron-sulfur cluster binding"/>
    <property type="evidence" value="ECO:0007669"/>
    <property type="project" value="UniProtKB-KW"/>
</dbReference>
<feature type="domain" description="Radical SAM core" evidence="6">
    <location>
        <begin position="33"/>
        <end position="262"/>
    </location>
</feature>
<dbReference type="InterPro" id="IPR040088">
    <property type="entry name" value="MJ0103-like"/>
</dbReference>
<dbReference type="GO" id="GO:0003824">
    <property type="term" value="F:catalytic activity"/>
    <property type="evidence" value="ECO:0007669"/>
    <property type="project" value="InterPro"/>
</dbReference>
<organism evidence="7 8">
    <name type="scientific">Desulfurococcus amylolyticus DSM 16532</name>
    <dbReference type="NCBI Taxonomy" id="768672"/>
    <lineage>
        <taxon>Archaea</taxon>
        <taxon>Thermoproteota</taxon>
        <taxon>Thermoprotei</taxon>
        <taxon>Desulfurococcales</taxon>
        <taxon>Desulfurococcaceae</taxon>
        <taxon>Desulfurococcus</taxon>
    </lineage>
</organism>